<dbReference type="Proteomes" id="UP000054279">
    <property type="component" value="Unassembled WGS sequence"/>
</dbReference>
<feature type="region of interest" description="Disordered" evidence="1">
    <location>
        <begin position="291"/>
        <end position="380"/>
    </location>
</feature>
<sequence length="430" mass="46618">MSVPNALRDDCDSYFLEEDIDVAAWISKVASDISRPAFMEQMKAVFGSHDNFDTAFSGFTTNLLKPDHEATMWITDLSTLLRIGTHIVKDWPPKSQDTKPEKLPTGPDFLALVLEHCALTRAQVYGQIIPYMIRHEAKRPCSHAGSERAAYMHLNQRPPAPHKGKRPVTASLQSWLSAHMPTPVQTGESSHQWLDEDLDNYNQVHDPVLPYEEEPPSSEPEAGDVASTMADVNSILPDENTMDIDQICTWTWSSDGSDGGAATGSFEGGHIEGACDADKKTTGTHHICTQVTNSDYDDNTHRTSLDDLRTPPQAAPPTSPSSCPSHTTILPASVAPAAKPILRSPSPSPRQGVGACNGSQSAPTTGQSPDTPTSIESDLSPTAPLPACLLHRLHLINHSSYSPPPPALLPEPISLSTQLQLQTSLLHLLF</sequence>
<protein>
    <submittedName>
        <fullName evidence="2">Uncharacterized protein</fullName>
    </submittedName>
</protein>
<name>A0A0C9UGI7_SPHS4</name>
<evidence type="ECO:0000256" key="1">
    <source>
        <dbReference type="SAM" id="MobiDB-lite"/>
    </source>
</evidence>
<reference evidence="2 3" key="1">
    <citation type="submission" date="2014-06" db="EMBL/GenBank/DDBJ databases">
        <title>Evolutionary Origins and Diversification of the Mycorrhizal Mutualists.</title>
        <authorList>
            <consortium name="DOE Joint Genome Institute"/>
            <consortium name="Mycorrhizal Genomics Consortium"/>
            <person name="Kohler A."/>
            <person name="Kuo A."/>
            <person name="Nagy L.G."/>
            <person name="Floudas D."/>
            <person name="Copeland A."/>
            <person name="Barry K.W."/>
            <person name="Cichocki N."/>
            <person name="Veneault-Fourrey C."/>
            <person name="LaButti K."/>
            <person name="Lindquist E.A."/>
            <person name="Lipzen A."/>
            <person name="Lundell T."/>
            <person name="Morin E."/>
            <person name="Murat C."/>
            <person name="Riley R."/>
            <person name="Ohm R."/>
            <person name="Sun H."/>
            <person name="Tunlid A."/>
            <person name="Henrissat B."/>
            <person name="Grigoriev I.V."/>
            <person name="Hibbett D.S."/>
            <person name="Martin F."/>
        </authorList>
    </citation>
    <scope>NUCLEOTIDE SEQUENCE [LARGE SCALE GENOMIC DNA]</scope>
    <source>
        <strain evidence="2 3">SS14</strain>
    </source>
</reference>
<accession>A0A0C9UGI7</accession>
<gene>
    <name evidence="2" type="ORF">M422DRAFT_254879</name>
</gene>
<evidence type="ECO:0000313" key="3">
    <source>
        <dbReference type="Proteomes" id="UP000054279"/>
    </source>
</evidence>
<keyword evidence="3" id="KW-1185">Reference proteome</keyword>
<proteinExistence type="predicted"/>
<dbReference type="EMBL" id="KN837132">
    <property type="protein sequence ID" value="KIJ42178.1"/>
    <property type="molecule type" value="Genomic_DNA"/>
</dbReference>
<evidence type="ECO:0000313" key="2">
    <source>
        <dbReference type="EMBL" id="KIJ42178.1"/>
    </source>
</evidence>
<feature type="compositionally biased region" description="Polar residues" evidence="1">
    <location>
        <begin position="357"/>
        <end position="380"/>
    </location>
</feature>
<dbReference type="AlphaFoldDB" id="A0A0C9UGI7"/>
<organism evidence="2 3">
    <name type="scientific">Sphaerobolus stellatus (strain SS14)</name>
    <dbReference type="NCBI Taxonomy" id="990650"/>
    <lineage>
        <taxon>Eukaryota</taxon>
        <taxon>Fungi</taxon>
        <taxon>Dikarya</taxon>
        <taxon>Basidiomycota</taxon>
        <taxon>Agaricomycotina</taxon>
        <taxon>Agaricomycetes</taxon>
        <taxon>Phallomycetidae</taxon>
        <taxon>Geastrales</taxon>
        <taxon>Sphaerobolaceae</taxon>
        <taxon>Sphaerobolus</taxon>
    </lineage>
</organism>
<dbReference type="HOGENOM" id="CLU_638050_0_0_1"/>
<feature type="compositionally biased region" description="Basic and acidic residues" evidence="1">
    <location>
        <begin position="298"/>
        <end position="309"/>
    </location>
</feature>